<dbReference type="Proteomes" id="UP001476798">
    <property type="component" value="Unassembled WGS sequence"/>
</dbReference>
<gene>
    <name evidence="1" type="ORF">GOODEAATRI_008901</name>
</gene>
<organism evidence="1 2">
    <name type="scientific">Goodea atripinnis</name>
    <dbReference type="NCBI Taxonomy" id="208336"/>
    <lineage>
        <taxon>Eukaryota</taxon>
        <taxon>Metazoa</taxon>
        <taxon>Chordata</taxon>
        <taxon>Craniata</taxon>
        <taxon>Vertebrata</taxon>
        <taxon>Euteleostomi</taxon>
        <taxon>Actinopterygii</taxon>
        <taxon>Neopterygii</taxon>
        <taxon>Teleostei</taxon>
        <taxon>Neoteleostei</taxon>
        <taxon>Acanthomorphata</taxon>
        <taxon>Ovalentaria</taxon>
        <taxon>Atherinomorphae</taxon>
        <taxon>Cyprinodontiformes</taxon>
        <taxon>Goodeidae</taxon>
        <taxon>Goodea</taxon>
    </lineage>
</organism>
<keyword evidence="2" id="KW-1185">Reference proteome</keyword>
<accession>A0ABV0PX10</accession>
<sequence length="110" mass="12151">MKSLNPGFIRKTENRIVSNDCAVRNGCFLPAGEGAEMLRSASISSWKVINRSTISSDLYPMMTKIGVKIQRLLSDPCRFSEHLCSPYFCLYFPDSPAGRDPQQGQCGGSL</sequence>
<comment type="caution">
    <text evidence="1">The sequence shown here is derived from an EMBL/GenBank/DDBJ whole genome shotgun (WGS) entry which is preliminary data.</text>
</comment>
<reference evidence="1 2" key="1">
    <citation type="submission" date="2021-06" db="EMBL/GenBank/DDBJ databases">
        <authorList>
            <person name="Palmer J.M."/>
        </authorList>
    </citation>
    <scope>NUCLEOTIDE SEQUENCE [LARGE SCALE GENOMIC DNA]</scope>
    <source>
        <strain evidence="1 2">GA_2019</strain>
        <tissue evidence="1">Muscle</tissue>
    </source>
</reference>
<dbReference type="EMBL" id="JAHRIO010090445">
    <property type="protein sequence ID" value="MEQ2187857.1"/>
    <property type="molecule type" value="Genomic_DNA"/>
</dbReference>
<evidence type="ECO:0000313" key="2">
    <source>
        <dbReference type="Proteomes" id="UP001476798"/>
    </source>
</evidence>
<protein>
    <submittedName>
        <fullName evidence="1">Uncharacterized protein</fullName>
    </submittedName>
</protein>
<proteinExistence type="predicted"/>
<name>A0ABV0PX10_9TELE</name>
<evidence type="ECO:0000313" key="1">
    <source>
        <dbReference type="EMBL" id="MEQ2187857.1"/>
    </source>
</evidence>